<comment type="function">
    <text evidence="1 16">Is required not only for elongation of protein synthesis but also for the initiation of all mRNA translation through initiator tRNA(fMet) aminoacylation.</text>
</comment>
<evidence type="ECO:0000259" key="18">
    <source>
        <dbReference type="PROSITE" id="PS50886"/>
    </source>
</evidence>
<evidence type="ECO:0000256" key="4">
    <source>
        <dbReference type="ARBA" id="ARBA00011738"/>
    </source>
</evidence>
<dbReference type="InterPro" id="IPR002547">
    <property type="entry name" value="tRNA-bd_dom"/>
</dbReference>
<dbReference type="EC" id="6.1.1.10" evidence="16"/>
<dbReference type="NCBIfam" id="NF001100">
    <property type="entry name" value="PRK00133.1"/>
    <property type="match status" value="1"/>
</dbReference>
<evidence type="ECO:0000256" key="16">
    <source>
        <dbReference type="HAMAP-Rule" id="MF_00098"/>
    </source>
</evidence>
<dbReference type="FunFam" id="2.20.28.20:FF:000001">
    <property type="entry name" value="Methionine--tRNA ligase"/>
    <property type="match status" value="1"/>
</dbReference>
<evidence type="ECO:0000256" key="6">
    <source>
        <dbReference type="ARBA" id="ARBA00022555"/>
    </source>
</evidence>
<keyword evidence="6 16" id="KW-0820">tRNA-binding</keyword>
<dbReference type="GO" id="GO:0004825">
    <property type="term" value="F:methionine-tRNA ligase activity"/>
    <property type="evidence" value="ECO:0007669"/>
    <property type="project" value="UniProtKB-UniRule"/>
</dbReference>
<dbReference type="PANTHER" id="PTHR45765">
    <property type="entry name" value="METHIONINE--TRNA LIGASE"/>
    <property type="match status" value="1"/>
</dbReference>
<dbReference type="GO" id="GO:0000049">
    <property type="term" value="F:tRNA binding"/>
    <property type="evidence" value="ECO:0007669"/>
    <property type="project" value="UniProtKB-UniRule"/>
</dbReference>
<dbReference type="Pfam" id="PF19303">
    <property type="entry name" value="Anticodon_3"/>
    <property type="match status" value="1"/>
</dbReference>
<feature type="binding site" evidence="16">
    <location>
        <position position="161"/>
    </location>
    <ligand>
        <name>Zn(2+)</name>
        <dbReference type="ChEBI" id="CHEBI:29105"/>
    </ligand>
</feature>
<protein>
    <recommendedName>
        <fullName evidence="16">Methionine--tRNA ligase</fullName>
        <ecNumber evidence="16">6.1.1.10</ecNumber>
    </recommendedName>
    <alternativeName>
        <fullName evidence="16">Methionyl-tRNA synthetase</fullName>
        <shortName evidence="16">MetRS</shortName>
    </alternativeName>
</protein>
<dbReference type="GO" id="GO:0005829">
    <property type="term" value="C:cytosol"/>
    <property type="evidence" value="ECO:0007669"/>
    <property type="project" value="TreeGrafter"/>
</dbReference>
<dbReference type="Gene3D" id="1.10.730.10">
    <property type="entry name" value="Isoleucyl-tRNA Synthetase, Domain 1"/>
    <property type="match status" value="1"/>
</dbReference>
<dbReference type="GO" id="GO:0046872">
    <property type="term" value="F:metal ion binding"/>
    <property type="evidence" value="ECO:0007669"/>
    <property type="project" value="UniProtKB-KW"/>
</dbReference>
<dbReference type="InterPro" id="IPR009080">
    <property type="entry name" value="tRNAsynth_Ia_anticodon-bd"/>
</dbReference>
<dbReference type="PROSITE" id="PS50886">
    <property type="entry name" value="TRBD"/>
    <property type="match status" value="1"/>
</dbReference>
<feature type="compositionally biased region" description="Basic and acidic residues" evidence="17">
    <location>
        <begin position="584"/>
        <end position="599"/>
    </location>
</feature>
<evidence type="ECO:0000256" key="12">
    <source>
        <dbReference type="ARBA" id="ARBA00022884"/>
    </source>
</evidence>
<keyword evidence="8 16" id="KW-0479">Metal-binding</keyword>
<keyword evidence="13 16" id="KW-0648">Protein biosynthesis</keyword>
<name>A0A9X1UGD9_9BURK</name>
<keyword evidence="20" id="KW-1185">Reference proteome</keyword>
<dbReference type="InterPro" id="IPR029038">
    <property type="entry name" value="MetRS_Zn"/>
</dbReference>
<dbReference type="Proteomes" id="UP001139308">
    <property type="component" value="Unassembled WGS sequence"/>
</dbReference>
<evidence type="ECO:0000313" key="20">
    <source>
        <dbReference type="Proteomes" id="UP001139308"/>
    </source>
</evidence>
<keyword evidence="5 16" id="KW-0963">Cytoplasm</keyword>
<gene>
    <name evidence="16 19" type="primary">metG</name>
    <name evidence="19" type="ORF">L5014_18535</name>
</gene>
<dbReference type="SUPFAM" id="SSF47323">
    <property type="entry name" value="Anticodon-binding domain of a subclass of class I aminoacyl-tRNA synthetases"/>
    <property type="match status" value="1"/>
</dbReference>
<evidence type="ECO:0000256" key="7">
    <source>
        <dbReference type="ARBA" id="ARBA00022598"/>
    </source>
</evidence>
<keyword evidence="12 16" id="KW-0694">RNA-binding</keyword>
<evidence type="ECO:0000256" key="2">
    <source>
        <dbReference type="ARBA" id="ARBA00004496"/>
    </source>
</evidence>
<dbReference type="FunFam" id="2.40.50.140:FF:000042">
    <property type="entry name" value="Methionine--tRNA ligase"/>
    <property type="match status" value="1"/>
</dbReference>
<feature type="binding site" evidence="16">
    <location>
        <position position="354"/>
    </location>
    <ligand>
        <name>ATP</name>
        <dbReference type="ChEBI" id="CHEBI:30616"/>
    </ligand>
</feature>
<dbReference type="SUPFAM" id="SSF52374">
    <property type="entry name" value="Nucleotidylyl transferase"/>
    <property type="match status" value="1"/>
</dbReference>
<keyword evidence="14 16" id="KW-0030">Aminoacyl-tRNA synthetase</keyword>
<feature type="domain" description="TRNA-binding" evidence="18">
    <location>
        <begin position="609"/>
        <end position="715"/>
    </location>
</feature>
<feature type="binding site" evidence="16">
    <location>
        <position position="177"/>
    </location>
    <ligand>
        <name>Zn(2+)</name>
        <dbReference type="ChEBI" id="CHEBI:29105"/>
    </ligand>
</feature>
<dbReference type="NCBIfam" id="TIGR00399">
    <property type="entry name" value="metG_C_term"/>
    <property type="match status" value="1"/>
</dbReference>
<dbReference type="AlphaFoldDB" id="A0A9X1UGD9"/>
<dbReference type="Gene3D" id="3.40.50.620">
    <property type="entry name" value="HUPs"/>
    <property type="match status" value="1"/>
</dbReference>
<keyword evidence="9 16" id="KW-0547">Nucleotide-binding</keyword>
<dbReference type="InterPro" id="IPR014758">
    <property type="entry name" value="Met-tRNA_synth"/>
</dbReference>
<dbReference type="RefSeq" id="WP_238465188.1">
    <property type="nucleotide sequence ID" value="NZ_JAKLJA010000014.1"/>
</dbReference>
<dbReference type="CDD" id="cd07957">
    <property type="entry name" value="Anticodon_Ia_Met"/>
    <property type="match status" value="1"/>
</dbReference>
<dbReference type="SUPFAM" id="SSF50249">
    <property type="entry name" value="Nucleic acid-binding proteins"/>
    <property type="match status" value="1"/>
</dbReference>
<comment type="cofactor">
    <cofactor evidence="16">
        <name>Zn(2+)</name>
        <dbReference type="ChEBI" id="CHEBI:29105"/>
    </cofactor>
    <text evidence="16">Binds 1 zinc ion per subunit.</text>
</comment>
<evidence type="ECO:0000256" key="17">
    <source>
        <dbReference type="SAM" id="MobiDB-lite"/>
    </source>
</evidence>
<evidence type="ECO:0000256" key="10">
    <source>
        <dbReference type="ARBA" id="ARBA00022833"/>
    </source>
</evidence>
<dbReference type="GO" id="GO:0006431">
    <property type="term" value="P:methionyl-tRNA aminoacylation"/>
    <property type="evidence" value="ECO:0007669"/>
    <property type="project" value="UniProtKB-UniRule"/>
</dbReference>
<dbReference type="NCBIfam" id="TIGR00398">
    <property type="entry name" value="metG"/>
    <property type="match status" value="1"/>
</dbReference>
<dbReference type="Gene3D" id="2.20.28.20">
    <property type="entry name" value="Methionyl-tRNA synthetase, Zn-domain"/>
    <property type="match status" value="1"/>
</dbReference>
<dbReference type="InterPro" id="IPR015413">
    <property type="entry name" value="Methionyl/Leucyl_tRNA_Synth"/>
</dbReference>
<evidence type="ECO:0000256" key="5">
    <source>
        <dbReference type="ARBA" id="ARBA00022490"/>
    </source>
</evidence>
<dbReference type="CDD" id="cd00814">
    <property type="entry name" value="MetRS_core"/>
    <property type="match status" value="1"/>
</dbReference>
<proteinExistence type="inferred from homology"/>
<dbReference type="InterPro" id="IPR012340">
    <property type="entry name" value="NA-bd_OB-fold"/>
</dbReference>
<evidence type="ECO:0000256" key="15">
    <source>
        <dbReference type="ARBA" id="ARBA00047364"/>
    </source>
</evidence>
<evidence type="ECO:0000313" key="19">
    <source>
        <dbReference type="EMBL" id="MCG5075340.1"/>
    </source>
</evidence>
<sequence length="715" mass="79548">MSAPATDLVAAGAHATPSGRRQILVTSALPYANGQIHIGHLVEYIQTDIWVRALRMHGHEVYYVGADDTHGTPVMLRAEKEGLTPQQLIARVWQEHKRDFDSFGVSFDNYYSTDSDENRVLSESVYLALKEADLIETRDIEQAYDPVKNMFLPDRFIKGECPKCGAKDQYGDSCEVCGSTYAPTDLKNPYSVVSGATPIRKTSTHYFFRLSDPRCEQFLRGWVAGLAQPEATNKMREWLGDAGESKLADWDISRDAPYFGFEIPGAPGKYFYVWLDAPVGYYASFKNLCEKRGLDFETWVKPDTNTEQYHFIGKDILYFHTLFWPAMLQFSGHRTPTNVFAHGFLTVDGAKMSKSRGTFITAESYVTTGLNPEWLRYYFAAKLNSSMEDLDLNLEDFQARVNSDLVGKYINIASRAAGFLIKRFEGRVQDSAMTHPLIEQLRTAIPQIAANYEAREYSRGLRHTMELADAVNAYVDTAKPWEQAKDLANAVALHETCSVSLEAFRLLSLALKPVLPTLAEGVEQFLAIEPLTWADAGKTLSSQQPINAYKHLMTRVDPKQIEALLAANRDSLQATEAPAAAADANKKSKASKEAKKAEPETPEVISIDDFAKIDLRVALIVDCNIVEGSDKLLQLTLDVGEGRTRNVFSGIRSAYKPEDLKGKLTVMVANLAPRKMKFGLSEGMVLAASSADEKAEPGLYILEPHSGAKPGMRVR</sequence>
<organism evidence="19 20">
    <name type="scientific">Paraburkholderia tagetis</name>
    <dbReference type="NCBI Taxonomy" id="2913261"/>
    <lineage>
        <taxon>Bacteria</taxon>
        <taxon>Pseudomonadati</taxon>
        <taxon>Pseudomonadota</taxon>
        <taxon>Betaproteobacteria</taxon>
        <taxon>Burkholderiales</taxon>
        <taxon>Burkholderiaceae</taxon>
        <taxon>Paraburkholderia</taxon>
    </lineage>
</organism>
<dbReference type="CDD" id="cd02800">
    <property type="entry name" value="tRNA_bind_EcMetRS_like"/>
    <property type="match status" value="1"/>
</dbReference>
<evidence type="ECO:0000256" key="1">
    <source>
        <dbReference type="ARBA" id="ARBA00003314"/>
    </source>
</evidence>
<dbReference type="InterPro" id="IPR023458">
    <property type="entry name" value="Met-tRNA_ligase_1"/>
</dbReference>
<dbReference type="InterPro" id="IPR014729">
    <property type="entry name" value="Rossmann-like_a/b/a_fold"/>
</dbReference>
<feature type="short sequence motif" description="'HIGH' region" evidence="16">
    <location>
        <begin position="30"/>
        <end position="40"/>
    </location>
</feature>
<dbReference type="Gene3D" id="2.40.50.140">
    <property type="entry name" value="Nucleic acid-binding proteins"/>
    <property type="match status" value="1"/>
</dbReference>
<evidence type="ECO:0000256" key="13">
    <source>
        <dbReference type="ARBA" id="ARBA00022917"/>
    </source>
</evidence>
<accession>A0A9X1UGD9</accession>
<dbReference type="SUPFAM" id="SSF57770">
    <property type="entry name" value="Methionyl-tRNA synthetase (MetRS), Zn-domain"/>
    <property type="match status" value="1"/>
</dbReference>
<dbReference type="PANTHER" id="PTHR45765:SF1">
    <property type="entry name" value="METHIONINE--TRNA LIGASE, CYTOPLASMIC"/>
    <property type="match status" value="1"/>
</dbReference>
<comment type="subcellular location">
    <subcellularLocation>
        <location evidence="2 16">Cytoplasm</location>
    </subcellularLocation>
</comment>
<feature type="region of interest" description="Disordered" evidence="17">
    <location>
        <begin position="576"/>
        <end position="600"/>
    </location>
</feature>
<dbReference type="PRINTS" id="PR01041">
    <property type="entry name" value="TRNASYNTHMET"/>
</dbReference>
<comment type="similarity">
    <text evidence="3 16">Belongs to the class-I aminoacyl-tRNA synthetase family. MetG type 1 subfamily.</text>
</comment>
<comment type="caution">
    <text evidence="19">The sequence shown here is derived from an EMBL/GenBank/DDBJ whole genome shotgun (WGS) entry which is preliminary data.</text>
</comment>
<dbReference type="PROSITE" id="PS00178">
    <property type="entry name" value="AA_TRNA_LIGASE_I"/>
    <property type="match status" value="1"/>
</dbReference>
<feature type="short sequence motif" description="'KMSKS' region" evidence="16">
    <location>
        <begin position="351"/>
        <end position="355"/>
    </location>
</feature>
<comment type="subunit">
    <text evidence="4 16">Homodimer.</text>
</comment>
<keyword evidence="10 16" id="KW-0862">Zinc</keyword>
<evidence type="ECO:0000256" key="3">
    <source>
        <dbReference type="ARBA" id="ARBA00008258"/>
    </source>
</evidence>
<dbReference type="InterPro" id="IPR033911">
    <property type="entry name" value="MetRS_core"/>
</dbReference>
<dbReference type="EMBL" id="JAKLJA010000014">
    <property type="protein sequence ID" value="MCG5075340.1"/>
    <property type="molecule type" value="Genomic_DNA"/>
</dbReference>
<feature type="binding site" evidence="16">
    <location>
        <position position="164"/>
    </location>
    <ligand>
        <name>Zn(2+)</name>
        <dbReference type="ChEBI" id="CHEBI:29105"/>
    </ligand>
</feature>
<keyword evidence="7 16" id="KW-0436">Ligase</keyword>
<reference evidence="19" key="1">
    <citation type="submission" date="2022-01" db="EMBL/GenBank/DDBJ databases">
        <title>Genome sequence and assembly of Parabukholderia sp. RG36.</title>
        <authorList>
            <person name="Chhetri G."/>
        </authorList>
    </citation>
    <scope>NUCLEOTIDE SEQUENCE</scope>
    <source>
        <strain evidence="19">RG36</strain>
    </source>
</reference>
<dbReference type="Pfam" id="PF01588">
    <property type="entry name" value="tRNA_bind"/>
    <property type="match status" value="1"/>
</dbReference>
<evidence type="ECO:0000256" key="11">
    <source>
        <dbReference type="ARBA" id="ARBA00022840"/>
    </source>
</evidence>
<evidence type="ECO:0000256" key="14">
    <source>
        <dbReference type="ARBA" id="ARBA00023146"/>
    </source>
</evidence>
<feature type="binding site" evidence="16">
    <location>
        <position position="174"/>
    </location>
    <ligand>
        <name>Zn(2+)</name>
        <dbReference type="ChEBI" id="CHEBI:29105"/>
    </ligand>
</feature>
<dbReference type="InterPro" id="IPR041872">
    <property type="entry name" value="Anticodon_Met"/>
</dbReference>
<evidence type="ECO:0000256" key="9">
    <source>
        <dbReference type="ARBA" id="ARBA00022741"/>
    </source>
</evidence>
<dbReference type="Pfam" id="PF09334">
    <property type="entry name" value="tRNA-synt_1g"/>
    <property type="match status" value="1"/>
</dbReference>
<dbReference type="GO" id="GO:0005524">
    <property type="term" value="F:ATP binding"/>
    <property type="evidence" value="ECO:0007669"/>
    <property type="project" value="UniProtKB-UniRule"/>
</dbReference>
<keyword evidence="11 16" id="KW-0067">ATP-binding</keyword>
<comment type="catalytic activity">
    <reaction evidence="15 16">
        <text>tRNA(Met) + L-methionine + ATP = L-methionyl-tRNA(Met) + AMP + diphosphate</text>
        <dbReference type="Rhea" id="RHEA:13481"/>
        <dbReference type="Rhea" id="RHEA-COMP:9667"/>
        <dbReference type="Rhea" id="RHEA-COMP:9698"/>
        <dbReference type="ChEBI" id="CHEBI:30616"/>
        <dbReference type="ChEBI" id="CHEBI:33019"/>
        <dbReference type="ChEBI" id="CHEBI:57844"/>
        <dbReference type="ChEBI" id="CHEBI:78442"/>
        <dbReference type="ChEBI" id="CHEBI:78530"/>
        <dbReference type="ChEBI" id="CHEBI:456215"/>
        <dbReference type="EC" id="6.1.1.10"/>
    </reaction>
</comment>
<evidence type="ECO:0000256" key="8">
    <source>
        <dbReference type="ARBA" id="ARBA00022723"/>
    </source>
</evidence>
<dbReference type="HAMAP" id="MF_00098">
    <property type="entry name" value="Met_tRNA_synth_type1"/>
    <property type="match status" value="1"/>
</dbReference>
<dbReference type="InterPro" id="IPR001412">
    <property type="entry name" value="aa-tRNA-synth_I_CS"/>
</dbReference>
<dbReference type="InterPro" id="IPR004495">
    <property type="entry name" value="Met-tRNA-synth_bsu_C"/>
</dbReference>